<organism evidence="1 2">
    <name type="scientific">Weissella cibaria</name>
    <dbReference type="NCBI Taxonomy" id="137591"/>
    <lineage>
        <taxon>Bacteria</taxon>
        <taxon>Bacillati</taxon>
        <taxon>Bacillota</taxon>
        <taxon>Bacilli</taxon>
        <taxon>Lactobacillales</taxon>
        <taxon>Lactobacillaceae</taxon>
        <taxon>Weissella</taxon>
    </lineage>
</organism>
<evidence type="ECO:0000313" key="2">
    <source>
        <dbReference type="Proteomes" id="UP000032287"/>
    </source>
</evidence>
<dbReference type="AlphaFoldDB" id="A0A0D1KEJ3"/>
<evidence type="ECO:0000313" key="1">
    <source>
        <dbReference type="EMBL" id="KIU20743.1"/>
    </source>
</evidence>
<reference evidence="1 2" key="1">
    <citation type="journal article" date="2015" name="Microbiology (Mosc.)">
        <title>Genomics of the Weissella cibaria species with an examination of its metabolic traits.</title>
        <authorList>
            <person name="Lynch K.M."/>
            <person name="Lucid A."/>
            <person name="Arendt E.K."/>
            <person name="Sleator R.D."/>
            <person name="Lucey B."/>
            <person name="Coffey A."/>
        </authorList>
    </citation>
    <scope>NUCLEOTIDE SEQUENCE [LARGE SCALE GENOMIC DNA]</scope>
    <source>
        <strain evidence="1 2">MG1</strain>
    </source>
</reference>
<proteinExistence type="predicted"/>
<dbReference type="PATRIC" id="fig|137591.25.peg.1017"/>
<dbReference type="Proteomes" id="UP000032287">
    <property type="component" value="Unassembled WGS sequence"/>
</dbReference>
<comment type="caution">
    <text evidence="1">The sequence shown here is derived from an EMBL/GenBank/DDBJ whole genome shotgun (WGS) entry which is preliminary data.</text>
</comment>
<dbReference type="STRING" id="137591.AO080_09750"/>
<dbReference type="EMBL" id="JWHU01000016">
    <property type="protein sequence ID" value="KIU20743.1"/>
    <property type="molecule type" value="Genomic_DNA"/>
</dbReference>
<gene>
    <name evidence="1" type="ORF">QX99_01049</name>
</gene>
<name>A0A0D1KEJ3_9LACO</name>
<dbReference type="RefSeq" id="WP_043708313.1">
    <property type="nucleotide sequence ID" value="NZ_JALOCT010000008.1"/>
</dbReference>
<keyword evidence="2" id="KW-1185">Reference proteome</keyword>
<sequence length="234" mass="26100">MAIYHSQYFEEARQQLVDSVPGTMGYTPIPFHAVGDDIRLDRAFLRFDWRAPEMFKQALATAMAGDAQFDRIGFMTRSELLLGQAALDYNGHFTLPTTELRVAIQKLTGEPVVLAGVAADLVLPFGLQDLRHVVHLTKWTYENHTLYHLVAGLPALEVKVDALRNAGVYRNEAKVLHSETELDGTALMAFMQDLIRDYFGVETANLRTMQAAFGAVKPNDDAASNRVLIADFEN</sequence>
<accession>A0A0D1KEJ3</accession>
<protein>
    <submittedName>
        <fullName evidence="1">Uncharacterized protein</fullName>
    </submittedName>
</protein>